<dbReference type="Proteomes" id="UP001177670">
    <property type="component" value="Unassembled WGS sequence"/>
</dbReference>
<comment type="caution">
    <text evidence="1">The sequence shown here is derived from an EMBL/GenBank/DDBJ whole genome shotgun (WGS) entry which is preliminary data.</text>
</comment>
<dbReference type="AlphaFoldDB" id="A0AA40KU40"/>
<gene>
    <name evidence="1" type="ORF">K0M31_014384</name>
</gene>
<reference evidence="1" key="1">
    <citation type="submission" date="2021-10" db="EMBL/GenBank/DDBJ databases">
        <title>Melipona bicolor Genome sequencing and assembly.</title>
        <authorList>
            <person name="Araujo N.S."/>
            <person name="Arias M.C."/>
        </authorList>
    </citation>
    <scope>NUCLEOTIDE SEQUENCE</scope>
    <source>
        <strain evidence="1">USP_2M_L1-L4_2017</strain>
        <tissue evidence="1">Whole body</tissue>
    </source>
</reference>
<evidence type="ECO:0000313" key="2">
    <source>
        <dbReference type="Proteomes" id="UP001177670"/>
    </source>
</evidence>
<name>A0AA40KU40_9HYME</name>
<protein>
    <submittedName>
        <fullName evidence="1">Uncharacterized protein</fullName>
    </submittedName>
</protein>
<evidence type="ECO:0000313" key="1">
    <source>
        <dbReference type="EMBL" id="KAK1133020.1"/>
    </source>
</evidence>
<accession>A0AA40KU40</accession>
<organism evidence="1 2">
    <name type="scientific">Melipona bicolor</name>
    <dbReference type="NCBI Taxonomy" id="60889"/>
    <lineage>
        <taxon>Eukaryota</taxon>
        <taxon>Metazoa</taxon>
        <taxon>Ecdysozoa</taxon>
        <taxon>Arthropoda</taxon>
        <taxon>Hexapoda</taxon>
        <taxon>Insecta</taxon>
        <taxon>Pterygota</taxon>
        <taxon>Neoptera</taxon>
        <taxon>Endopterygota</taxon>
        <taxon>Hymenoptera</taxon>
        <taxon>Apocrita</taxon>
        <taxon>Aculeata</taxon>
        <taxon>Apoidea</taxon>
        <taxon>Anthophila</taxon>
        <taxon>Apidae</taxon>
        <taxon>Melipona</taxon>
    </lineage>
</organism>
<sequence length="66" mass="7671">MAYQSVPSIPCAFASRCYFTWLVRCDTRHPKTNALRFLALCRVEFIIELDDPNMSRSYNVTADLDH</sequence>
<keyword evidence="2" id="KW-1185">Reference proteome</keyword>
<proteinExistence type="predicted"/>
<feature type="non-terminal residue" evidence="1">
    <location>
        <position position="66"/>
    </location>
</feature>
<dbReference type="EMBL" id="JAHYIQ010000004">
    <property type="protein sequence ID" value="KAK1133020.1"/>
    <property type="molecule type" value="Genomic_DNA"/>
</dbReference>